<keyword evidence="3 6" id="KW-1133">Transmembrane helix</keyword>
<name>A0A6J3LFR9_9HYME</name>
<feature type="compositionally biased region" description="Basic and acidic residues" evidence="5">
    <location>
        <begin position="394"/>
        <end position="418"/>
    </location>
</feature>
<dbReference type="InterPro" id="IPR005829">
    <property type="entry name" value="Sugar_transporter_CS"/>
</dbReference>
<dbReference type="GO" id="GO:0022857">
    <property type="term" value="F:transmembrane transporter activity"/>
    <property type="evidence" value="ECO:0007669"/>
    <property type="project" value="InterPro"/>
</dbReference>
<feature type="compositionally biased region" description="Polar residues" evidence="5">
    <location>
        <begin position="1"/>
        <end position="13"/>
    </location>
</feature>
<feature type="compositionally biased region" description="Basic and acidic residues" evidence="5">
    <location>
        <begin position="514"/>
        <end position="530"/>
    </location>
</feature>
<dbReference type="GeneID" id="117242117"/>
<sequence length="910" mass="100805">MSESTTVPRNSPGYSPEGGGLDPDRSSPQGECPSPCILQSRQFLACISGTITMCLVGTVYGWTNSSFLPLTTRTRDVPLRLTHDEYSWSISLTVLSSMIGSLLAVQLADRIGRKYCLVACSIMFTVGWLDMYFATSVRTLYFARGILGIGVGIARTINPMFVSEIADIKRRGHLSTLIAANVYFGSLVAYSQGLALTYTSHLLALAGVSAISILPLMCLRETPYFLVAKGKKEQACKSIAYYKGIEDPDQVKVVLRALRAEARYGLHLRSRRDLPPPYSTLFPSLSTRDLPPPHRSNLPSQSIRETHSDPTREVVGTEATSDLNLPSSSESHSQFKCEVRTQATGELRVEYTRVSHGLPLQTTRELHSQSASDLHRPSTSQIHRPPTSQIHKASTSEKHPEATSEKHPEATSETHPETTSEILQETTNDIHRPSTSQINRPSTSEIPLETTSEIHPETTSEILPETTREIHTETTNEIHRPSTSQIHRPSTSEIPPEITREIHPETISGIHQEATSEVHPEATSETHPEATSETNPETTREVHPETTNEIHRPSTSQTHRPSTSEIPPEITREIHPEATGEIHPETISGIHQEATSETHPETTREIHPETTIEIHRPSTSQIHRPSISQILPETRSELHSRARSDLRTQFRVDSPASTDISEPYMDLTNDTCLEKLRAILQRSNRKALFIMLVLITTQHLSGNVTATQHLRDFISRKATSVGLNDILICVELVRLLSSYLTAFIVDCCGRRRHVILTTAGTWCLSINLTMILDVPKDISDKSFMSFLALIHLILHLVVFHIGLGTLLNVFLCDLFPTKLIGFVAAIVVIIDGIIGFTVSKLTQVIADNIGAFATYAFFAASCFVALVMIVACVPDTRGKTYREIEALLAGENLNSLNEEVSSDEMDNREI</sequence>
<dbReference type="Gene3D" id="1.20.1250.20">
    <property type="entry name" value="MFS general substrate transporter like domains"/>
    <property type="match status" value="2"/>
</dbReference>
<feature type="transmembrane region" description="Helical" evidence="6">
    <location>
        <begin position="86"/>
        <end position="108"/>
    </location>
</feature>
<keyword evidence="2 6" id="KW-0812">Transmembrane</keyword>
<feature type="region of interest" description="Disordered" evidence="5">
    <location>
        <begin position="473"/>
        <end position="496"/>
    </location>
</feature>
<evidence type="ECO:0000256" key="4">
    <source>
        <dbReference type="ARBA" id="ARBA00023136"/>
    </source>
</evidence>
<feature type="transmembrane region" description="Helical" evidence="6">
    <location>
        <begin position="115"/>
        <end position="135"/>
    </location>
</feature>
<keyword evidence="4 6" id="KW-0472">Membrane</keyword>
<evidence type="ECO:0000256" key="2">
    <source>
        <dbReference type="ARBA" id="ARBA00022692"/>
    </source>
</evidence>
<dbReference type="SUPFAM" id="SSF103473">
    <property type="entry name" value="MFS general substrate transporter"/>
    <property type="match status" value="2"/>
</dbReference>
<feature type="compositionally biased region" description="Polar residues" evidence="5">
    <location>
        <begin position="553"/>
        <end position="565"/>
    </location>
</feature>
<dbReference type="GO" id="GO:0016020">
    <property type="term" value="C:membrane"/>
    <property type="evidence" value="ECO:0007669"/>
    <property type="project" value="UniProtKB-SubCell"/>
</dbReference>
<proteinExistence type="predicted"/>
<dbReference type="AlphaFoldDB" id="A0A6J3LFR9"/>
<dbReference type="InterPro" id="IPR050549">
    <property type="entry name" value="MFS_Trehalose_Transporter"/>
</dbReference>
<feature type="compositionally biased region" description="Basic and acidic residues" evidence="5">
    <location>
        <begin position="594"/>
        <end position="616"/>
    </location>
</feature>
<feature type="compositionally biased region" description="Polar residues" evidence="5">
    <location>
        <begin position="419"/>
        <end position="451"/>
    </location>
</feature>
<evidence type="ECO:0000313" key="7">
    <source>
        <dbReference type="Proteomes" id="UP000504631"/>
    </source>
</evidence>
<dbReference type="KEGG" id="bvk:117242117"/>
<accession>A0A6J3LFR9</accession>
<evidence type="ECO:0000256" key="6">
    <source>
        <dbReference type="SAM" id="Phobius"/>
    </source>
</evidence>
<feature type="transmembrane region" description="Helical" evidence="6">
    <location>
        <begin position="174"/>
        <end position="192"/>
    </location>
</feature>
<dbReference type="Proteomes" id="UP000504631">
    <property type="component" value="Unplaced"/>
</dbReference>
<feature type="region of interest" description="Disordered" evidence="5">
    <location>
        <begin position="512"/>
        <end position="569"/>
    </location>
</feature>
<organism evidence="7 8">
    <name type="scientific">Bombus vosnesenskii</name>
    <dbReference type="NCBI Taxonomy" id="207650"/>
    <lineage>
        <taxon>Eukaryota</taxon>
        <taxon>Metazoa</taxon>
        <taxon>Ecdysozoa</taxon>
        <taxon>Arthropoda</taxon>
        <taxon>Hexapoda</taxon>
        <taxon>Insecta</taxon>
        <taxon>Pterygota</taxon>
        <taxon>Neoptera</taxon>
        <taxon>Endopterygota</taxon>
        <taxon>Hymenoptera</taxon>
        <taxon>Apocrita</taxon>
        <taxon>Aculeata</taxon>
        <taxon>Apoidea</taxon>
        <taxon>Anthophila</taxon>
        <taxon>Apidae</taxon>
        <taxon>Bombus</taxon>
        <taxon>Pyrobombus</taxon>
    </lineage>
</organism>
<feature type="region of interest" description="Disordered" evidence="5">
    <location>
        <begin position="358"/>
        <end position="458"/>
    </location>
</feature>
<evidence type="ECO:0000256" key="5">
    <source>
        <dbReference type="SAM" id="MobiDB-lite"/>
    </source>
</evidence>
<dbReference type="PANTHER" id="PTHR48021:SF46">
    <property type="entry name" value="MAJOR FACILITATOR SUPERFAMILY (MFS) PROFILE DOMAIN-CONTAINING PROTEIN"/>
    <property type="match status" value="1"/>
</dbReference>
<keyword evidence="7" id="KW-1185">Reference proteome</keyword>
<protein>
    <submittedName>
        <fullName evidence="8">Uncharacterized protein LOC117242117</fullName>
    </submittedName>
</protein>
<dbReference type="InterPro" id="IPR036259">
    <property type="entry name" value="MFS_trans_sf"/>
</dbReference>
<feature type="transmembrane region" description="Helical" evidence="6">
    <location>
        <begin position="850"/>
        <end position="873"/>
    </location>
</feature>
<dbReference type="RefSeq" id="XP_033364423.1">
    <property type="nucleotide sequence ID" value="XM_033508532.1"/>
</dbReference>
<comment type="subcellular location">
    <subcellularLocation>
        <location evidence="1">Membrane</location>
        <topology evidence="1">Multi-pass membrane protein</topology>
    </subcellularLocation>
</comment>
<feature type="transmembrane region" description="Helical" evidence="6">
    <location>
        <begin position="784"/>
        <end position="807"/>
    </location>
</feature>
<dbReference type="Pfam" id="PF00083">
    <property type="entry name" value="Sugar_tr"/>
    <property type="match status" value="2"/>
</dbReference>
<feature type="region of interest" description="Disordered" evidence="5">
    <location>
        <begin position="1"/>
        <end position="28"/>
    </location>
</feature>
<evidence type="ECO:0000256" key="1">
    <source>
        <dbReference type="ARBA" id="ARBA00004141"/>
    </source>
</evidence>
<feature type="region of interest" description="Disordered" evidence="5">
    <location>
        <begin position="280"/>
        <end position="337"/>
    </location>
</feature>
<evidence type="ECO:0000256" key="3">
    <source>
        <dbReference type="ARBA" id="ARBA00022989"/>
    </source>
</evidence>
<feature type="region of interest" description="Disordered" evidence="5">
    <location>
        <begin position="592"/>
        <end position="627"/>
    </location>
</feature>
<feature type="transmembrane region" description="Helical" evidence="6">
    <location>
        <begin position="141"/>
        <end position="162"/>
    </location>
</feature>
<feature type="compositionally biased region" description="Polar residues" evidence="5">
    <location>
        <begin position="318"/>
        <end position="332"/>
    </location>
</feature>
<feature type="compositionally biased region" description="Polar residues" evidence="5">
    <location>
        <begin position="481"/>
        <end position="493"/>
    </location>
</feature>
<evidence type="ECO:0000313" key="8">
    <source>
        <dbReference type="RefSeq" id="XP_033364423.1"/>
    </source>
</evidence>
<dbReference type="PROSITE" id="PS00217">
    <property type="entry name" value="SUGAR_TRANSPORT_2"/>
    <property type="match status" value="1"/>
</dbReference>
<dbReference type="InterPro" id="IPR005828">
    <property type="entry name" value="MFS_sugar_transport-like"/>
</dbReference>
<feature type="compositionally biased region" description="Polar residues" evidence="5">
    <location>
        <begin position="360"/>
        <end position="393"/>
    </location>
</feature>
<dbReference type="PANTHER" id="PTHR48021">
    <property type="match status" value="1"/>
</dbReference>
<feature type="transmembrane region" description="Helical" evidence="6">
    <location>
        <begin position="43"/>
        <end position="63"/>
    </location>
</feature>
<gene>
    <name evidence="8" type="primary">LOC117242117</name>
</gene>
<reference evidence="8" key="1">
    <citation type="submission" date="2025-08" db="UniProtKB">
        <authorList>
            <consortium name="RefSeq"/>
        </authorList>
    </citation>
    <scope>IDENTIFICATION</scope>
    <source>
        <tissue evidence="8">Muscle</tissue>
    </source>
</reference>
<feature type="compositionally biased region" description="Basic and acidic residues" evidence="5">
    <location>
        <begin position="538"/>
        <end position="552"/>
    </location>
</feature>
<feature type="transmembrane region" description="Helical" evidence="6">
    <location>
        <begin position="819"/>
        <end position="838"/>
    </location>
</feature>
<feature type="compositionally biased region" description="Polar residues" evidence="5">
    <location>
        <begin position="617"/>
        <end position="627"/>
    </location>
</feature>